<gene>
    <name evidence="1" type="ORF">I4F81_010253</name>
</gene>
<evidence type="ECO:0000313" key="2">
    <source>
        <dbReference type="Proteomes" id="UP000798662"/>
    </source>
</evidence>
<proteinExistence type="predicted"/>
<organism evidence="1 2">
    <name type="scientific">Pyropia yezoensis</name>
    <name type="common">Susabi-nori</name>
    <name type="synonym">Porphyra yezoensis</name>
    <dbReference type="NCBI Taxonomy" id="2788"/>
    <lineage>
        <taxon>Eukaryota</taxon>
        <taxon>Rhodophyta</taxon>
        <taxon>Bangiophyceae</taxon>
        <taxon>Bangiales</taxon>
        <taxon>Bangiaceae</taxon>
        <taxon>Pyropia</taxon>
    </lineage>
</organism>
<keyword evidence="2" id="KW-1185">Reference proteome</keyword>
<sequence>MNQHADEYPAASELESASMNLRAMALARDASDSHRSPHTRRSRAARGARRATKPQDGRLKENKVAVPLCDSTEEQAVKDGEKWAGSQFEEADRIASSFLCRIAGSM</sequence>
<evidence type="ECO:0000313" key="1">
    <source>
        <dbReference type="EMBL" id="KAK1867752.1"/>
    </source>
</evidence>
<name>A0ACC3CC50_PYRYE</name>
<dbReference type="Proteomes" id="UP000798662">
    <property type="component" value="Chromosome 3"/>
</dbReference>
<accession>A0ACC3CC50</accession>
<dbReference type="EMBL" id="CM020620">
    <property type="protein sequence ID" value="KAK1867752.1"/>
    <property type="molecule type" value="Genomic_DNA"/>
</dbReference>
<comment type="caution">
    <text evidence="1">The sequence shown here is derived from an EMBL/GenBank/DDBJ whole genome shotgun (WGS) entry which is preliminary data.</text>
</comment>
<reference evidence="1" key="1">
    <citation type="submission" date="2019-11" db="EMBL/GenBank/DDBJ databases">
        <title>Nori genome reveals adaptations in red seaweeds to the harsh intertidal environment.</title>
        <authorList>
            <person name="Wang D."/>
            <person name="Mao Y."/>
        </authorList>
    </citation>
    <scope>NUCLEOTIDE SEQUENCE</scope>
    <source>
        <tissue evidence="1">Gametophyte</tissue>
    </source>
</reference>
<protein>
    <submittedName>
        <fullName evidence="1">Uncharacterized protein</fullName>
    </submittedName>
</protein>